<reference evidence="8 9" key="1">
    <citation type="submission" date="2016-06" db="EMBL/GenBank/DDBJ databases">
        <authorList>
            <person name="Kjaerup R.B."/>
            <person name="Dalgaard T.S."/>
            <person name="Juul-Madsen H.R."/>
        </authorList>
    </citation>
    <scope>NUCLEOTIDE SEQUENCE [LARGE SCALE GENOMIC DNA]</scope>
    <source>
        <strain evidence="8 9">CECT 8886</strain>
    </source>
</reference>
<evidence type="ECO:0000256" key="7">
    <source>
        <dbReference type="SAM" id="Phobius"/>
    </source>
</evidence>
<dbReference type="Pfam" id="PF04226">
    <property type="entry name" value="Transgly_assoc"/>
    <property type="match status" value="1"/>
</dbReference>
<dbReference type="AlphaFoldDB" id="A0A1A8TGC0"/>
<dbReference type="PANTHER" id="PTHR33884:SF3">
    <property type="entry name" value="UPF0410 PROTEIN YMGE"/>
    <property type="match status" value="1"/>
</dbReference>
<evidence type="ECO:0000313" key="9">
    <source>
        <dbReference type="Proteomes" id="UP000092544"/>
    </source>
</evidence>
<feature type="transmembrane region" description="Helical" evidence="7">
    <location>
        <begin position="6"/>
        <end position="24"/>
    </location>
</feature>
<gene>
    <name evidence="8" type="ORF">MSP8886_01998</name>
</gene>
<evidence type="ECO:0000313" key="8">
    <source>
        <dbReference type="EMBL" id="SBS31004.1"/>
    </source>
</evidence>
<dbReference type="RefSeq" id="WP_067015747.1">
    <property type="nucleotide sequence ID" value="NZ_FLOB01000003.1"/>
</dbReference>
<dbReference type="EMBL" id="FLOB01000003">
    <property type="protein sequence ID" value="SBS31004.1"/>
    <property type="molecule type" value="Genomic_DNA"/>
</dbReference>
<keyword evidence="6 7" id="KW-0472">Membrane</keyword>
<name>A0A1A8TGC0_9GAMM</name>
<keyword evidence="3" id="KW-1003">Cell membrane</keyword>
<protein>
    <submittedName>
        <fullName evidence="8">Transglycosylase associated protein</fullName>
    </submittedName>
</protein>
<dbReference type="GO" id="GO:0005886">
    <property type="term" value="C:plasma membrane"/>
    <property type="evidence" value="ECO:0007669"/>
    <property type="project" value="UniProtKB-SubCell"/>
</dbReference>
<dbReference type="PANTHER" id="PTHR33884">
    <property type="entry name" value="UPF0410 PROTEIN YMGE"/>
    <property type="match status" value="1"/>
</dbReference>
<comment type="subcellular location">
    <subcellularLocation>
        <location evidence="1">Cell membrane</location>
        <topology evidence="1">Multi-pass membrane protein</topology>
    </subcellularLocation>
</comment>
<dbReference type="OrthoDB" id="5296069at2"/>
<comment type="similarity">
    <text evidence="2">Belongs to the UPF0410 family.</text>
</comment>
<evidence type="ECO:0000256" key="3">
    <source>
        <dbReference type="ARBA" id="ARBA00022475"/>
    </source>
</evidence>
<keyword evidence="4 7" id="KW-0812">Transmembrane</keyword>
<evidence type="ECO:0000256" key="5">
    <source>
        <dbReference type="ARBA" id="ARBA00022989"/>
    </source>
</evidence>
<evidence type="ECO:0000256" key="4">
    <source>
        <dbReference type="ARBA" id="ARBA00022692"/>
    </source>
</evidence>
<dbReference type="Proteomes" id="UP000092544">
    <property type="component" value="Unassembled WGS sequence"/>
</dbReference>
<dbReference type="InterPro" id="IPR007341">
    <property type="entry name" value="Transgly_assoc"/>
</dbReference>
<keyword evidence="9" id="KW-1185">Reference proteome</keyword>
<organism evidence="8 9">
    <name type="scientific">Marinomonas spartinae</name>
    <dbReference type="NCBI Taxonomy" id="1792290"/>
    <lineage>
        <taxon>Bacteria</taxon>
        <taxon>Pseudomonadati</taxon>
        <taxon>Pseudomonadota</taxon>
        <taxon>Gammaproteobacteria</taxon>
        <taxon>Oceanospirillales</taxon>
        <taxon>Oceanospirillaceae</taxon>
        <taxon>Marinomonas</taxon>
    </lineage>
</organism>
<feature type="transmembrane region" description="Helical" evidence="7">
    <location>
        <begin position="31"/>
        <end position="52"/>
    </location>
</feature>
<evidence type="ECO:0000256" key="1">
    <source>
        <dbReference type="ARBA" id="ARBA00004651"/>
    </source>
</evidence>
<evidence type="ECO:0000256" key="2">
    <source>
        <dbReference type="ARBA" id="ARBA00011006"/>
    </source>
</evidence>
<proteinExistence type="inferred from homology"/>
<keyword evidence="5 7" id="KW-1133">Transmembrane helix</keyword>
<feature type="transmembrane region" description="Helical" evidence="7">
    <location>
        <begin position="58"/>
        <end position="80"/>
    </location>
</feature>
<evidence type="ECO:0000256" key="6">
    <source>
        <dbReference type="ARBA" id="ARBA00023136"/>
    </source>
</evidence>
<dbReference type="STRING" id="1792290.MSP8886_01998"/>
<sequence length="83" mass="8402">MDIQAIVIVLLIGGIAGWLAGKIIKGGGFGIVGNIIVGIVGSVVGNFVFAALGLFAHGILGSIITATCGAIILLFIVRLVKRM</sequence>
<accession>A0A1A8TGC0</accession>